<dbReference type="EMBL" id="PJQM01002801">
    <property type="protein sequence ID" value="RCH92687.1"/>
    <property type="molecule type" value="Genomic_DNA"/>
</dbReference>
<evidence type="ECO:0000313" key="2">
    <source>
        <dbReference type="Proteomes" id="UP000253551"/>
    </source>
</evidence>
<feature type="non-terminal residue" evidence="1">
    <location>
        <position position="1"/>
    </location>
</feature>
<name>A0A367JRW6_RHIST</name>
<dbReference type="Proteomes" id="UP000253551">
    <property type="component" value="Unassembled WGS sequence"/>
</dbReference>
<reference evidence="1 2" key="1">
    <citation type="journal article" date="2018" name="G3 (Bethesda)">
        <title>Phylogenetic and Phylogenomic Definition of Rhizopus Species.</title>
        <authorList>
            <person name="Gryganskyi A.P."/>
            <person name="Golan J."/>
            <person name="Dolatabadi S."/>
            <person name="Mondo S."/>
            <person name="Robb S."/>
            <person name="Idnurm A."/>
            <person name="Muszewska A."/>
            <person name="Steczkiewicz K."/>
            <person name="Masonjones S."/>
            <person name="Liao H.L."/>
            <person name="Gajdeczka M.T."/>
            <person name="Anike F."/>
            <person name="Vuek A."/>
            <person name="Anishchenko I.M."/>
            <person name="Voigt K."/>
            <person name="de Hoog G.S."/>
            <person name="Smith M.E."/>
            <person name="Heitman J."/>
            <person name="Vilgalys R."/>
            <person name="Stajich J.E."/>
        </authorList>
    </citation>
    <scope>NUCLEOTIDE SEQUENCE [LARGE SCALE GENOMIC DNA]</scope>
    <source>
        <strain evidence="1 2">LSU 92-RS-03</strain>
    </source>
</reference>
<dbReference type="OrthoDB" id="2272288at2759"/>
<protein>
    <submittedName>
        <fullName evidence="1">Uncharacterized protein</fullName>
    </submittedName>
</protein>
<accession>A0A367JRW6</accession>
<keyword evidence="2" id="KW-1185">Reference proteome</keyword>
<gene>
    <name evidence="1" type="ORF">CU098_004104</name>
</gene>
<proteinExistence type="predicted"/>
<dbReference type="AlphaFoldDB" id="A0A367JRW6"/>
<comment type="caution">
    <text evidence="1">The sequence shown here is derived from an EMBL/GenBank/DDBJ whole genome shotgun (WGS) entry which is preliminary data.</text>
</comment>
<organism evidence="1 2">
    <name type="scientific">Rhizopus stolonifer</name>
    <name type="common">Rhizopus nigricans</name>
    <dbReference type="NCBI Taxonomy" id="4846"/>
    <lineage>
        <taxon>Eukaryota</taxon>
        <taxon>Fungi</taxon>
        <taxon>Fungi incertae sedis</taxon>
        <taxon>Mucoromycota</taxon>
        <taxon>Mucoromycotina</taxon>
        <taxon>Mucoromycetes</taxon>
        <taxon>Mucorales</taxon>
        <taxon>Mucorineae</taxon>
        <taxon>Rhizopodaceae</taxon>
        <taxon>Rhizopus</taxon>
    </lineage>
</organism>
<sequence length="301" mass="34198">PEAPHLYISRPTEWPDGSQSDVLHAPTIASDDLPPVLVEIQRDINHNFIDRLIGYSLHVKKEYKIKPFVLVFGIGKTCNNIKSKFKATQHLFAKQLVCDHWAEKCFIVNSDTICEDNKELPLLPLLAIGIFLCYQKPSLISIEHKDDITIQKLYKIVKEQTEKEKAEEPVAAALLDVCNQTNKQFTKLKEVILAMPDGLLKKRALSYAEDGCLYTNTCKRKYMKKDLPCTSPMPAPLDLPEAALKLINIPKSDMDYALQFKKSSKPVNWKEGYEAGKRDGYFSQAVQAVPIKFIPFTFNIQ</sequence>
<evidence type="ECO:0000313" key="1">
    <source>
        <dbReference type="EMBL" id="RCH92687.1"/>
    </source>
</evidence>